<feature type="domain" description="LamG-like jellyroll fold" evidence="5">
    <location>
        <begin position="237"/>
        <end position="375"/>
    </location>
</feature>
<protein>
    <submittedName>
        <fullName evidence="6">LamG domain-containing protein</fullName>
    </submittedName>
</protein>
<feature type="compositionally biased region" description="Pro residues" evidence="3">
    <location>
        <begin position="170"/>
        <end position="182"/>
    </location>
</feature>
<keyword evidence="4" id="KW-1133">Transmembrane helix</keyword>
<dbReference type="InterPro" id="IPR013320">
    <property type="entry name" value="ConA-like_dom_sf"/>
</dbReference>
<dbReference type="Proteomes" id="UP001596174">
    <property type="component" value="Unassembled WGS sequence"/>
</dbReference>
<feature type="compositionally biased region" description="Low complexity" evidence="3">
    <location>
        <begin position="183"/>
        <end position="196"/>
    </location>
</feature>
<evidence type="ECO:0000256" key="2">
    <source>
        <dbReference type="ARBA" id="ARBA00023157"/>
    </source>
</evidence>
<dbReference type="EMBL" id="JBHSQJ010000084">
    <property type="protein sequence ID" value="MFC5909678.1"/>
    <property type="molecule type" value="Genomic_DNA"/>
</dbReference>
<evidence type="ECO:0000256" key="3">
    <source>
        <dbReference type="SAM" id="MobiDB-lite"/>
    </source>
</evidence>
<gene>
    <name evidence="6" type="ORF">ACFP3V_20985</name>
</gene>
<name>A0ABW1G5W1_9ACTN</name>
<dbReference type="InterPro" id="IPR006558">
    <property type="entry name" value="LamG-like"/>
</dbReference>
<keyword evidence="4" id="KW-0472">Membrane</keyword>
<dbReference type="Pfam" id="PF13385">
    <property type="entry name" value="Laminin_G_3"/>
    <property type="match status" value="1"/>
</dbReference>
<keyword evidence="1" id="KW-0732">Signal</keyword>
<feature type="region of interest" description="Disordered" evidence="3">
    <location>
        <begin position="1"/>
        <end position="102"/>
    </location>
</feature>
<evidence type="ECO:0000256" key="4">
    <source>
        <dbReference type="SAM" id="Phobius"/>
    </source>
</evidence>
<keyword evidence="4" id="KW-0812">Transmembrane</keyword>
<feature type="compositionally biased region" description="Low complexity" evidence="3">
    <location>
        <begin position="34"/>
        <end position="55"/>
    </location>
</feature>
<reference evidence="7" key="1">
    <citation type="journal article" date="2019" name="Int. J. Syst. Evol. Microbiol.">
        <title>The Global Catalogue of Microorganisms (GCM) 10K type strain sequencing project: providing services to taxonomists for standard genome sequencing and annotation.</title>
        <authorList>
            <consortium name="The Broad Institute Genomics Platform"/>
            <consortium name="The Broad Institute Genome Sequencing Center for Infectious Disease"/>
            <person name="Wu L."/>
            <person name="Ma J."/>
        </authorList>
    </citation>
    <scope>NUCLEOTIDE SEQUENCE [LARGE SCALE GENOMIC DNA]</scope>
    <source>
        <strain evidence="7">JCM 4816</strain>
    </source>
</reference>
<evidence type="ECO:0000313" key="7">
    <source>
        <dbReference type="Proteomes" id="UP001596174"/>
    </source>
</evidence>
<evidence type="ECO:0000313" key="6">
    <source>
        <dbReference type="EMBL" id="MFC5909678.1"/>
    </source>
</evidence>
<dbReference type="Gene3D" id="2.60.120.200">
    <property type="match status" value="1"/>
</dbReference>
<feature type="compositionally biased region" description="Pro residues" evidence="3">
    <location>
        <begin position="70"/>
        <end position="90"/>
    </location>
</feature>
<feature type="compositionally biased region" description="Low complexity" evidence="3">
    <location>
        <begin position="144"/>
        <end position="169"/>
    </location>
</feature>
<organism evidence="6 7">
    <name type="scientific">Streptacidiphilus monticola</name>
    <dbReference type="NCBI Taxonomy" id="2161674"/>
    <lineage>
        <taxon>Bacteria</taxon>
        <taxon>Bacillati</taxon>
        <taxon>Actinomycetota</taxon>
        <taxon>Actinomycetes</taxon>
        <taxon>Kitasatosporales</taxon>
        <taxon>Streptomycetaceae</taxon>
        <taxon>Streptacidiphilus</taxon>
    </lineage>
</organism>
<keyword evidence="7" id="KW-1185">Reference proteome</keyword>
<dbReference type="SUPFAM" id="SSF49899">
    <property type="entry name" value="Concanavalin A-like lectins/glucanases"/>
    <property type="match status" value="1"/>
</dbReference>
<evidence type="ECO:0000259" key="5">
    <source>
        <dbReference type="SMART" id="SM00560"/>
    </source>
</evidence>
<keyword evidence="2" id="KW-1015">Disulfide bond</keyword>
<accession>A0ABW1G5W1</accession>
<proteinExistence type="predicted"/>
<evidence type="ECO:0000256" key="1">
    <source>
        <dbReference type="ARBA" id="ARBA00022729"/>
    </source>
</evidence>
<comment type="caution">
    <text evidence="6">The sequence shown here is derived from an EMBL/GenBank/DDBJ whole genome shotgun (WGS) entry which is preliminary data.</text>
</comment>
<feature type="transmembrane region" description="Helical" evidence="4">
    <location>
        <begin position="120"/>
        <end position="141"/>
    </location>
</feature>
<feature type="region of interest" description="Disordered" evidence="3">
    <location>
        <begin position="144"/>
        <end position="205"/>
    </location>
</feature>
<sequence>MSERPEVPRDAVPPQDRAPAPTPHEAPTVAGGFAPQAPHASQAPQGFGPPAQGPYQPVPPQQPYGYPQQQPAPLPYPQAQPYGYPPPPGVPGTVPVAPSEPDWNLLAQQHEDRKRRNRRIGFIAGAVAVLLVAGGVTALALKGNGQPQAQGSSSPSASASGSAAGSASPSAPPTKQGPPPGPATAGSVPAAAGSTPLGLGTQTHVGKAPGFNGKALLLPSGQDSFAATSAQMVPTDGSFTVSARARSDAPTGNRSVVSQGSSGFYSFSLGRVLDSGANHWVFKVQLPGGGSKAVMSKGAAAVGQFTVVTGVYDAGAHRIALYVNGALQDQTQVPGVRESAGGLQIGRVRSSDQWVDPWRGQIADIQVWKSALTAGQVVKVAAGTAVTPGPDHAWLVH</sequence>
<dbReference type="SMART" id="SM00560">
    <property type="entry name" value="LamGL"/>
    <property type="match status" value="1"/>
</dbReference>
<dbReference type="RefSeq" id="WP_380585679.1">
    <property type="nucleotide sequence ID" value="NZ_JBHSQJ010000084.1"/>
</dbReference>